<evidence type="ECO:0000313" key="2">
    <source>
        <dbReference type="WBParaSite" id="Smp_204040.1"/>
    </source>
</evidence>
<dbReference type="RefSeq" id="XP_018655572.1">
    <property type="nucleotide sequence ID" value="XM_018790205.1"/>
</dbReference>
<sequence>MPRRTQTRIDNLCVRTHYIIGERNERTHIKNGTDDDIFRYDPNNHHMLIITIMSYLHRTWNYYFCS</sequence>
<reference evidence="1" key="1">
    <citation type="journal article" date="2012" name="PLoS Negl. Trop. Dis.">
        <title>A systematically improved high quality genome and transcriptome of the human blood fluke Schistosoma mansoni.</title>
        <authorList>
            <person name="Protasio A.V."/>
            <person name="Tsai I.J."/>
            <person name="Babbage A."/>
            <person name="Nichol S."/>
            <person name="Hunt M."/>
            <person name="Aslett M.A."/>
            <person name="De Silva N."/>
            <person name="Velarde G.S."/>
            <person name="Anderson T.J."/>
            <person name="Clark R.C."/>
            <person name="Davidson C."/>
            <person name="Dillon G.P."/>
            <person name="Holroyd N.E."/>
            <person name="LoVerde P.T."/>
            <person name="Lloyd C."/>
            <person name="McQuillan J."/>
            <person name="Oliveira G."/>
            <person name="Otto T.D."/>
            <person name="Parker-Manuel S.J."/>
            <person name="Quail M.A."/>
            <person name="Wilson R.A."/>
            <person name="Zerlotini A."/>
            <person name="Dunne D.W."/>
            <person name="Berriman M."/>
        </authorList>
    </citation>
    <scope>NUCLEOTIDE SEQUENCE [LARGE SCALE GENOMIC DNA]</scope>
    <source>
        <strain evidence="1">Puerto Rican</strain>
    </source>
</reference>
<proteinExistence type="predicted"/>
<keyword evidence="1" id="KW-1185">Reference proteome</keyword>
<name>G4VT59_SCHMA</name>
<accession>G4VT59</accession>
<reference evidence="2" key="2">
    <citation type="submission" date="2018-12" db="UniProtKB">
        <authorList>
            <consortium name="WormBaseParasite"/>
        </authorList>
    </citation>
    <scope>IDENTIFICATION</scope>
    <source>
        <strain evidence="2">Puerto Rican</strain>
    </source>
</reference>
<dbReference type="HOGENOM" id="CLU_2834364_0_0_1"/>
<protein>
    <submittedName>
        <fullName evidence="2">Uncharacterized protein</fullName>
    </submittedName>
</protein>
<evidence type="ECO:0000313" key="1">
    <source>
        <dbReference type="Proteomes" id="UP000008854"/>
    </source>
</evidence>
<dbReference type="GeneID" id="29830690"/>
<dbReference type="WBParaSite" id="Smp_204040.1">
    <property type="protein sequence ID" value="Smp_204040.1"/>
    <property type="gene ID" value="Smp_204040"/>
</dbReference>
<dbReference type="Proteomes" id="UP000008854">
    <property type="component" value="Unassembled WGS sequence"/>
</dbReference>
<dbReference type="KEGG" id="smm:Smp_204040"/>
<dbReference type="AlphaFoldDB" id="G4VT59"/>
<dbReference type="InParanoid" id="G4VT59"/>
<organism evidence="1 2">
    <name type="scientific">Schistosoma mansoni</name>
    <name type="common">Blood fluke</name>
    <dbReference type="NCBI Taxonomy" id="6183"/>
    <lineage>
        <taxon>Eukaryota</taxon>
        <taxon>Metazoa</taxon>
        <taxon>Spiralia</taxon>
        <taxon>Lophotrochozoa</taxon>
        <taxon>Platyhelminthes</taxon>
        <taxon>Trematoda</taxon>
        <taxon>Digenea</taxon>
        <taxon>Strigeidida</taxon>
        <taxon>Schistosomatoidea</taxon>
        <taxon>Schistosomatidae</taxon>
        <taxon>Schistosoma</taxon>
    </lineage>
</organism>
<dbReference type="CTD" id="29830690"/>